<evidence type="ECO:0000313" key="1">
    <source>
        <dbReference type="EMBL" id="GAA4648642.1"/>
    </source>
</evidence>
<reference evidence="2" key="1">
    <citation type="journal article" date="2019" name="Int. J. Syst. Evol. Microbiol.">
        <title>The Global Catalogue of Microorganisms (GCM) 10K type strain sequencing project: providing services to taxonomists for standard genome sequencing and annotation.</title>
        <authorList>
            <consortium name="The Broad Institute Genomics Platform"/>
            <consortium name="The Broad Institute Genome Sequencing Center for Infectious Disease"/>
            <person name="Wu L."/>
            <person name="Ma J."/>
        </authorList>
    </citation>
    <scope>NUCLEOTIDE SEQUENCE [LARGE SCALE GENOMIC DNA]</scope>
    <source>
        <strain evidence="2">JCM 17805</strain>
    </source>
</reference>
<organism evidence="1 2">
    <name type="scientific">Kistimonas scapharcae</name>
    <dbReference type="NCBI Taxonomy" id="1036133"/>
    <lineage>
        <taxon>Bacteria</taxon>
        <taxon>Pseudomonadati</taxon>
        <taxon>Pseudomonadota</taxon>
        <taxon>Gammaproteobacteria</taxon>
        <taxon>Oceanospirillales</taxon>
        <taxon>Endozoicomonadaceae</taxon>
        <taxon>Kistimonas</taxon>
    </lineage>
</organism>
<dbReference type="SUPFAM" id="SSF51556">
    <property type="entry name" value="Metallo-dependent hydrolases"/>
    <property type="match status" value="1"/>
</dbReference>
<sequence length="152" mass="17847">MNVLSGESEWEDRVSPAELNLWEAIQDLLIDRYNQRGIVIEACPTSNLYIGRFHHYREHPVFRWSPPKTEWLSPGERFNRFGLRNGCIKVCLNTDDSGLMPTTIANEHRIIEMTAREDYDVGARDAELWIDQIRQDGVKIFQDSHLQWVFEN</sequence>
<keyword evidence="2" id="KW-1185">Reference proteome</keyword>
<dbReference type="EMBL" id="BAABFL010000085">
    <property type="protein sequence ID" value="GAA4648642.1"/>
    <property type="molecule type" value="Genomic_DNA"/>
</dbReference>
<dbReference type="Proteomes" id="UP001500604">
    <property type="component" value="Unassembled WGS sequence"/>
</dbReference>
<proteinExistence type="predicted"/>
<dbReference type="Gene3D" id="3.20.20.140">
    <property type="entry name" value="Metal-dependent hydrolases"/>
    <property type="match status" value="1"/>
</dbReference>
<protein>
    <recommendedName>
        <fullName evidence="3">Adenosine deaminase domain-containing protein</fullName>
    </recommendedName>
</protein>
<comment type="caution">
    <text evidence="1">The sequence shown here is derived from an EMBL/GenBank/DDBJ whole genome shotgun (WGS) entry which is preliminary data.</text>
</comment>
<dbReference type="InterPro" id="IPR032466">
    <property type="entry name" value="Metal_Hydrolase"/>
</dbReference>
<evidence type="ECO:0000313" key="2">
    <source>
        <dbReference type="Proteomes" id="UP001500604"/>
    </source>
</evidence>
<accession>A0ABP8UYE8</accession>
<name>A0ABP8UYE8_9GAMM</name>
<gene>
    <name evidence="1" type="ORF">GCM10023116_09120</name>
</gene>
<evidence type="ECO:0008006" key="3">
    <source>
        <dbReference type="Google" id="ProtNLM"/>
    </source>
</evidence>